<evidence type="ECO:0000313" key="4">
    <source>
        <dbReference type="Proteomes" id="UP000004478"/>
    </source>
</evidence>
<dbReference type="InterPro" id="IPR003156">
    <property type="entry name" value="DHHA1_dom"/>
</dbReference>
<feature type="domain" description="DDH" evidence="1">
    <location>
        <begin position="50"/>
        <end position="203"/>
    </location>
</feature>
<feature type="domain" description="DHHA1" evidence="2">
    <location>
        <begin position="281"/>
        <end position="363"/>
    </location>
</feature>
<accession>K1LAF9</accession>
<dbReference type="Gene3D" id="3.10.310.30">
    <property type="match status" value="1"/>
</dbReference>
<comment type="caution">
    <text evidence="3">The sequence shown here is derived from an EMBL/GenBank/DDBJ whole genome shotgun (WGS) entry which is preliminary data.</text>
</comment>
<evidence type="ECO:0000259" key="1">
    <source>
        <dbReference type="Pfam" id="PF01368"/>
    </source>
</evidence>
<reference evidence="3 4" key="1">
    <citation type="journal article" date="2012" name="J. Bacteriol.">
        <title>Draft Genome Sequence of Cecembia lonarensis Strain LW9T, Isolated from Lonar Lake, a Haloalkaline Lake in India.</title>
        <authorList>
            <person name="Shivaji S."/>
            <person name="Ara S."/>
            <person name="Singh A."/>
            <person name="Pinnaka A.K."/>
        </authorList>
    </citation>
    <scope>NUCLEOTIDE SEQUENCE [LARGE SCALE GENOMIC DNA]</scope>
    <source>
        <strain evidence="3 4">LW9</strain>
    </source>
</reference>
<organism evidence="3 4">
    <name type="scientific">Cecembia lonarensis (strain CCUG 58316 / KCTC 22772 / LW9)</name>
    <dbReference type="NCBI Taxonomy" id="1225176"/>
    <lineage>
        <taxon>Bacteria</taxon>
        <taxon>Pseudomonadati</taxon>
        <taxon>Bacteroidota</taxon>
        <taxon>Cytophagia</taxon>
        <taxon>Cytophagales</taxon>
        <taxon>Cyclobacteriaceae</taxon>
        <taxon>Cecembia</taxon>
    </lineage>
</organism>
<dbReference type="AlphaFoldDB" id="K1LAF9"/>
<dbReference type="GO" id="GO:0016787">
    <property type="term" value="F:hydrolase activity"/>
    <property type="evidence" value="ECO:0007669"/>
    <property type="project" value="UniProtKB-KW"/>
</dbReference>
<evidence type="ECO:0000313" key="3">
    <source>
        <dbReference type="EMBL" id="EKB47378.1"/>
    </source>
</evidence>
<dbReference type="InterPro" id="IPR051319">
    <property type="entry name" value="Oligoribo/pAp-PDE_c-di-AMP_PDE"/>
</dbReference>
<sequence length="380" mass="42851">MSFFFSRLTELGKFKNITDLCKLYSFQGIYKSNQMQELASFKNRLSSPQKVVITTHHKPDADALGSSLGMANYLKKKGHDVTVVTPSDYPSFLHWMKGNDQVLNFENPEHKDLAIKKVLEADTLFCLDFSCLKRLHELASFVTKSNAFIVNIDHHQDPKDFADFKYLSSKAAATCELVYELIVELGDQYFIDKDIADCLYAGIMTDTGGFRHPNTTKNVHLITAELIGLGADNTKISRLIYDTNSVNRLKFIGFAITRRLTIIEELQTAYFAISKKDLRKYNSQTGDTEGLVNYALSLDGIKIAALFTEREDGIKISFRSTEEIAVNKFAADHFEGGGHKNASGGKSNLSLKETTEKFEALIKKNRKTLFNQPELIHEKN</sequence>
<dbReference type="PANTHER" id="PTHR47618:SF1">
    <property type="entry name" value="BIFUNCTIONAL OLIGORIBONUCLEASE AND PAP PHOSPHATASE NRNA"/>
    <property type="match status" value="1"/>
</dbReference>
<dbReference type="SUPFAM" id="SSF64182">
    <property type="entry name" value="DHH phosphoesterases"/>
    <property type="match status" value="1"/>
</dbReference>
<dbReference type="InterPro" id="IPR038763">
    <property type="entry name" value="DHH_sf"/>
</dbReference>
<dbReference type="GO" id="GO:0003676">
    <property type="term" value="F:nucleic acid binding"/>
    <property type="evidence" value="ECO:0007669"/>
    <property type="project" value="InterPro"/>
</dbReference>
<dbReference type="PANTHER" id="PTHR47618">
    <property type="entry name" value="BIFUNCTIONAL OLIGORIBONUCLEASE AND PAP PHOSPHATASE NRNA"/>
    <property type="match status" value="1"/>
</dbReference>
<protein>
    <submittedName>
        <fullName evidence="3">Bifunctional oligoribonuclease and PAP phosphatase nrnA</fullName>
        <ecNumber evidence="3">3.1.-.-</ecNumber>
    </submittedName>
</protein>
<gene>
    <name evidence="3" type="primary">nrnA</name>
    <name evidence="3" type="ORF">B879_04026</name>
</gene>
<dbReference type="Pfam" id="PF01368">
    <property type="entry name" value="DHH"/>
    <property type="match status" value="1"/>
</dbReference>
<dbReference type="Pfam" id="PF02272">
    <property type="entry name" value="DHHA1"/>
    <property type="match status" value="1"/>
</dbReference>
<dbReference type="Gene3D" id="3.90.1640.10">
    <property type="entry name" value="inorganic pyrophosphatase (n-terminal core)"/>
    <property type="match status" value="1"/>
</dbReference>
<dbReference type="PATRIC" id="fig|1225176.3.peg.4296"/>
<dbReference type="InterPro" id="IPR001667">
    <property type="entry name" value="DDH_dom"/>
</dbReference>
<keyword evidence="4" id="KW-1185">Reference proteome</keyword>
<dbReference type="Proteomes" id="UP000004478">
    <property type="component" value="Unassembled WGS sequence"/>
</dbReference>
<keyword evidence="3" id="KW-0378">Hydrolase</keyword>
<name>K1LAF9_CECL9</name>
<evidence type="ECO:0000259" key="2">
    <source>
        <dbReference type="Pfam" id="PF02272"/>
    </source>
</evidence>
<dbReference type="EC" id="3.1.-.-" evidence="3"/>
<dbReference type="EMBL" id="AMGM01000137">
    <property type="protein sequence ID" value="EKB47378.1"/>
    <property type="molecule type" value="Genomic_DNA"/>
</dbReference>
<proteinExistence type="predicted"/>